<dbReference type="EMBL" id="CP043869">
    <property type="protein sequence ID" value="QEQ95805.1"/>
    <property type="molecule type" value="Genomic_DNA"/>
</dbReference>
<evidence type="ECO:0000313" key="11">
    <source>
        <dbReference type="EMBL" id="QEQ95805.1"/>
    </source>
</evidence>
<keyword evidence="8 10" id="KW-1133">Transmembrane helix</keyword>
<sequence>MAEAESVAEAAEGGKSKKKLIIFIVIGALLIAALGAGAAFFLLGGQSDETVAPAEPVRKEAIYSKVRTLEGKPSFVATLQSSDGKRHYLQTFVEAKSRDQDVVDALTLHMPLIVARMNNLFAKQSFEELQTIEGKERLRQASTELVQGILQEKIGKPGVEMILFTNFVMQ</sequence>
<dbReference type="GO" id="GO:0005886">
    <property type="term" value="C:plasma membrane"/>
    <property type="evidence" value="ECO:0007669"/>
    <property type="project" value="UniProtKB-SubCell"/>
</dbReference>
<dbReference type="InterPro" id="IPR005503">
    <property type="entry name" value="FliL"/>
</dbReference>
<keyword evidence="10" id="KW-0997">Cell inner membrane</keyword>
<dbReference type="GO" id="GO:0006935">
    <property type="term" value="P:chemotaxis"/>
    <property type="evidence" value="ECO:0007669"/>
    <property type="project" value="UniProtKB-KW"/>
</dbReference>
<evidence type="ECO:0000256" key="2">
    <source>
        <dbReference type="ARBA" id="ARBA00004162"/>
    </source>
</evidence>
<dbReference type="GO" id="GO:0009425">
    <property type="term" value="C:bacterial-type flagellum basal body"/>
    <property type="evidence" value="ECO:0007669"/>
    <property type="project" value="InterPro"/>
</dbReference>
<keyword evidence="4" id="KW-1003">Cell membrane</keyword>
<comment type="similarity">
    <text evidence="3 10">Belongs to the FliL family.</text>
</comment>
<evidence type="ECO:0000256" key="8">
    <source>
        <dbReference type="ARBA" id="ARBA00022989"/>
    </source>
</evidence>
<keyword evidence="7 10" id="KW-0283">Flagellar rotation</keyword>
<dbReference type="Pfam" id="PF03748">
    <property type="entry name" value="FliL"/>
    <property type="match status" value="1"/>
</dbReference>
<keyword evidence="5 10" id="KW-0145">Chemotaxis</keyword>
<evidence type="ECO:0000256" key="3">
    <source>
        <dbReference type="ARBA" id="ARBA00008281"/>
    </source>
</evidence>
<dbReference type="RefSeq" id="WP_138986509.1">
    <property type="nucleotide sequence ID" value="NZ_CP043869.1"/>
</dbReference>
<evidence type="ECO:0000256" key="4">
    <source>
        <dbReference type="ARBA" id="ARBA00022475"/>
    </source>
</evidence>
<dbReference type="GO" id="GO:0071978">
    <property type="term" value="P:bacterial-type flagellum-dependent swarming motility"/>
    <property type="evidence" value="ECO:0007669"/>
    <property type="project" value="TreeGrafter"/>
</dbReference>
<evidence type="ECO:0000256" key="10">
    <source>
        <dbReference type="RuleBase" id="RU364125"/>
    </source>
</evidence>
<organism evidence="11 12">
    <name type="scientific">Neptunomonas concharum</name>
    <dbReference type="NCBI Taxonomy" id="1031538"/>
    <lineage>
        <taxon>Bacteria</taxon>
        <taxon>Pseudomonadati</taxon>
        <taxon>Pseudomonadota</taxon>
        <taxon>Gammaproteobacteria</taxon>
        <taxon>Oceanospirillales</taxon>
        <taxon>Oceanospirillaceae</taxon>
        <taxon>Neptunomonas</taxon>
    </lineage>
</organism>
<evidence type="ECO:0000256" key="6">
    <source>
        <dbReference type="ARBA" id="ARBA00022692"/>
    </source>
</evidence>
<keyword evidence="9 10" id="KW-0472">Membrane</keyword>
<evidence type="ECO:0000256" key="7">
    <source>
        <dbReference type="ARBA" id="ARBA00022779"/>
    </source>
</evidence>
<accession>A0A5P1R941</accession>
<keyword evidence="6 10" id="KW-0812">Transmembrane</keyword>
<proteinExistence type="inferred from homology"/>
<keyword evidence="11" id="KW-0966">Cell projection</keyword>
<dbReference type="Proteomes" id="UP000324760">
    <property type="component" value="Chromosome"/>
</dbReference>
<comment type="function">
    <text evidence="1 10">Controls the rotational direction of flagella during chemotaxis.</text>
</comment>
<gene>
    <name evidence="11" type="ORF">F0U83_03285</name>
</gene>
<dbReference type="AlphaFoldDB" id="A0A5P1R941"/>
<evidence type="ECO:0000256" key="9">
    <source>
        <dbReference type="ARBA" id="ARBA00023136"/>
    </source>
</evidence>
<dbReference type="KEGG" id="ncu:F0U83_03285"/>
<keyword evidence="12" id="KW-1185">Reference proteome</keyword>
<feature type="transmembrane region" description="Helical" evidence="10">
    <location>
        <begin position="20"/>
        <end position="43"/>
    </location>
</feature>
<name>A0A5P1R941_9GAMM</name>
<comment type="subcellular location">
    <subcellularLocation>
        <location evidence="10">Cell inner membrane</location>
    </subcellularLocation>
    <subcellularLocation>
        <location evidence="2">Cell membrane</location>
        <topology evidence="2">Single-pass membrane protein</topology>
    </subcellularLocation>
</comment>
<protein>
    <recommendedName>
        <fullName evidence="10">Flagellar protein FliL</fullName>
    </recommendedName>
</protein>
<keyword evidence="11" id="KW-0969">Cilium</keyword>
<reference evidence="11 12" key="1">
    <citation type="journal article" date="2019" name="Biochem. Eng. J.">
        <title>Metabolic engineering of the marine bacteria Neptunomonas concharum for the production of acetoin and meso-2,3-butanediol from acetate.</title>
        <authorList>
            <person name="Li W."/>
            <person name="Pu N."/>
            <person name="Liu C.-X."/>
            <person name="Yuan Q.-P."/>
            <person name="Li Z.-J."/>
        </authorList>
    </citation>
    <scope>NUCLEOTIDE SEQUENCE [LARGE SCALE GENOMIC DNA]</scope>
    <source>
        <strain evidence="11 12">JCM17730</strain>
    </source>
</reference>
<dbReference type="PANTHER" id="PTHR35091">
    <property type="entry name" value="FLAGELLAR PROTEIN FLIL"/>
    <property type="match status" value="1"/>
</dbReference>
<evidence type="ECO:0000313" key="12">
    <source>
        <dbReference type="Proteomes" id="UP000324760"/>
    </source>
</evidence>
<evidence type="ECO:0000256" key="5">
    <source>
        <dbReference type="ARBA" id="ARBA00022500"/>
    </source>
</evidence>
<dbReference type="PANTHER" id="PTHR35091:SF2">
    <property type="entry name" value="FLAGELLAR PROTEIN FLIL"/>
    <property type="match status" value="1"/>
</dbReference>
<evidence type="ECO:0000256" key="1">
    <source>
        <dbReference type="ARBA" id="ARBA00002254"/>
    </source>
</evidence>
<dbReference type="OrthoDB" id="5616092at2"/>
<keyword evidence="11" id="KW-0282">Flagellum</keyword>